<feature type="compositionally biased region" description="Polar residues" evidence="1">
    <location>
        <begin position="188"/>
        <end position="203"/>
    </location>
</feature>
<name>A0A8T0Q9G2_PANVG</name>
<accession>A0A8T0Q9G2</accession>
<sequence length="279" mass="31722">MGTSGSRGDESASPISMPQPIHGVPVIIEESDSSPEEENNKSGRRYWSEAENLRLVSAWLNNSNDPIEGVDKKYDHYWKEVAKEYNNHTPKDRRRSVIQLKNHWNRYAPVVMKFNQCWNRIKNAHGSGESDDQIMERAHAVFRSENSEKPFLFEYWWRVVKDQPKWGRVYPLNGVENKRTKTNAEGAYTSSSNQDTDEASATASRRPIGQKQAKAQRRGKAKAASHYAEGNLSNDTVHSFNEVLLRKSEAIEKMAQATSEHDKAMAEQAATKKREAKGS</sequence>
<reference evidence="3" key="1">
    <citation type="submission" date="2020-05" db="EMBL/GenBank/DDBJ databases">
        <title>WGS assembly of Panicum virgatum.</title>
        <authorList>
            <person name="Lovell J.T."/>
            <person name="Jenkins J."/>
            <person name="Shu S."/>
            <person name="Juenger T.E."/>
            <person name="Schmutz J."/>
        </authorList>
    </citation>
    <scope>NUCLEOTIDE SEQUENCE</scope>
    <source>
        <strain evidence="3">AP13</strain>
    </source>
</reference>
<feature type="region of interest" description="Disordered" evidence="1">
    <location>
        <begin position="1"/>
        <end position="45"/>
    </location>
</feature>
<dbReference type="EMBL" id="CM029050">
    <property type="protein sequence ID" value="KAG2566974.1"/>
    <property type="molecule type" value="Genomic_DNA"/>
</dbReference>
<proteinExistence type="predicted"/>
<dbReference type="AlphaFoldDB" id="A0A8T0Q9G2"/>
<protein>
    <recommendedName>
        <fullName evidence="2">Myb-like domain-containing protein</fullName>
    </recommendedName>
</protein>
<gene>
    <name evidence="3" type="ORF">PVAP13_7NG229802</name>
</gene>
<evidence type="ECO:0000313" key="4">
    <source>
        <dbReference type="Proteomes" id="UP000823388"/>
    </source>
</evidence>
<feature type="compositionally biased region" description="Basic and acidic residues" evidence="1">
    <location>
        <begin position="259"/>
        <end position="279"/>
    </location>
</feature>
<dbReference type="Proteomes" id="UP000823388">
    <property type="component" value="Chromosome 7N"/>
</dbReference>
<feature type="domain" description="Myb-like" evidence="2">
    <location>
        <begin position="39"/>
        <end position="108"/>
    </location>
</feature>
<feature type="region of interest" description="Disordered" evidence="1">
    <location>
        <begin position="181"/>
        <end position="233"/>
    </location>
</feature>
<dbReference type="InterPro" id="IPR001005">
    <property type="entry name" value="SANT/Myb"/>
</dbReference>
<organism evidence="3 4">
    <name type="scientific">Panicum virgatum</name>
    <name type="common">Blackwell switchgrass</name>
    <dbReference type="NCBI Taxonomy" id="38727"/>
    <lineage>
        <taxon>Eukaryota</taxon>
        <taxon>Viridiplantae</taxon>
        <taxon>Streptophyta</taxon>
        <taxon>Embryophyta</taxon>
        <taxon>Tracheophyta</taxon>
        <taxon>Spermatophyta</taxon>
        <taxon>Magnoliopsida</taxon>
        <taxon>Liliopsida</taxon>
        <taxon>Poales</taxon>
        <taxon>Poaceae</taxon>
        <taxon>PACMAD clade</taxon>
        <taxon>Panicoideae</taxon>
        <taxon>Panicodae</taxon>
        <taxon>Paniceae</taxon>
        <taxon>Panicinae</taxon>
        <taxon>Panicum</taxon>
        <taxon>Panicum sect. Hiantes</taxon>
    </lineage>
</organism>
<dbReference type="PANTHER" id="PTHR45224">
    <property type="entry name" value="OS01G0527900 PROTEIN-RELATED"/>
    <property type="match status" value="1"/>
</dbReference>
<feature type="compositionally biased region" description="Basic residues" evidence="1">
    <location>
        <begin position="214"/>
        <end position="223"/>
    </location>
</feature>
<dbReference type="PANTHER" id="PTHR45224:SF5">
    <property type="entry name" value="OS02G0311800 PROTEIN"/>
    <property type="match status" value="1"/>
</dbReference>
<evidence type="ECO:0000256" key="1">
    <source>
        <dbReference type="SAM" id="MobiDB-lite"/>
    </source>
</evidence>
<dbReference type="PROSITE" id="PS50090">
    <property type="entry name" value="MYB_LIKE"/>
    <property type="match status" value="1"/>
</dbReference>
<evidence type="ECO:0000313" key="3">
    <source>
        <dbReference type="EMBL" id="KAG2566974.1"/>
    </source>
</evidence>
<evidence type="ECO:0000259" key="2">
    <source>
        <dbReference type="PROSITE" id="PS50090"/>
    </source>
</evidence>
<comment type="caution">
    <text evidence="3">The sequence shown here is derived from an EMBL/GenBank/DDBJ whole genome shotgun (WGS) entry which is preliminary data.</text>
</comment>
<feature type="region of interest" description="Disordered" evidence="1">
    <location>
        <begin position="254"/>
        <end position="279"/>
    </location>
</feature>
<keyword evidence="4" id="KW-1185">Reference proteome</keyword>